<dbReference type="InterPro" id="IPR016181">
    <property type="entry name" value="Acyl_CoA_acyltransferase"/>
</dbReference>
<dbReference type="InterPro" id="IPR050644">
    <property type="entry name" value="PG_Glycine_Bridge_Synth"/>
</dbReference>
<dbReference type="AlphaFoldDB" id="A0A090QTU3"/>
<accession>A0A090QTU3</accession>
<name>A0A090QTU3_9GAMM</name>
<dbReference type="PANTHER" id="PTHR36174">
    <property type="entry name" value="LIPID II:GLYCINE GLYCYLTRANSFERASE"/>
    <property type="match status" value="1"/>
</dbReference>
<comment type="caution">
    <text evidence="2">The sequence shown here is derived from an EMBL/GenBank/DDBJ whole genome shotgun (WGS) entry which is preliminary data.</text>
</comment>
<evidence type="ECO:0000259" key="1">
    <source>
        <dbReference type="Pfam" id="PF13480"/>
    </source>
</evidence>
<reference evidence="2 3" key="1">
    <citation type="journal article" date="2014" name="Genome Announc.">
        <title>Draft Genome Sequences of Two Vibrionaceae Species, Vibrio ponticus C121 and Photobacterium aphoticum C119, Isolated as Coral Reef Microbiota.</title>
        <authorList>
            <person name="Al-saari N."/>
            <person name="Meirelles P.M."/>
            <person name="Mino S."/>
            <person name="Suda W."/>
            <person name="Oshima K."/>
            <person name="Hattori M."/>
            <person name="Ohkuma M."/>
            <person name="Thompson F.L."/>
            <person name="Gomez-Gil B."/>
            <person name="Sawabe T."/>
            <person name="Sawabe T."/>
        </authorList>
    </citation>
    <scope>NUCLEOTIDE SEQUENCE [LARGE SCALE GENOMIC DNA]</scope>
    <source>
        <strain evidence="2 3">JCM 19237</strain>
    </source>
</reference>
<dbReference type="InterPro" id="IPR038740">
    <property type="entry name" value="BioF2-like_GNAT_dom"/>
</dbReference>
<dbReference type="InterPro" id="IPR017469">
    <property type="entry name" value="PEP-CTERM_FemAB-rel"/>
</dbReference>
<dbReference type="NCBIfam" id="TIGR03019">
    <property type="entry name" value="pepcterm_femAB"/>
    <property type="match status" value="1"/>
</dbReference>
<dbReference type="Proteomes" id="UP000029227">
    <property type="component" value="Unassembled WGS sequence"/>
</dbReference>
<evidence type="ECO:0000313" key="3">
    <source>
        <dbReference type="Proteomes" id="UP000029227"/>
    </source>
</evidence>
<protein>
    <recommendedName>
        <fullName evidence="1">BioF2-like acetyltransferase domain-containing protein</fullName>
    </recommendedName>
</protein>
<dbReference type="EMBL" id="BBMN01000006">
    <property type="protein sequence ID" value="GAL05264.1"/>
    <property type="molecule type" value="Genomic_DNA"/>
</dbReference>
<dbReference type="STRING" id="754436.JCM19237_3647"/>
<sequence>MEQRLKRLLQDFNWHSMNHVYQSMGMTTMENLTIRKLSKPQHPAWDQYVDRHPDGSFFHLSGWLDVIHSVFGHQHHYLLAEDENKLVGVLPLFEQKSWLFGHALISTPFCVYGGALSDNAVIREKLEAAAYELGCDLNVDYVELRDKSPVESTGPWVTHTHHTSFQCALPEDPEAILTTIKRKQRAVIRHSQKNELQWDNTDNPKVCFDLYAESVRNLGTPVFSGKLFCALKETFGDRCETLIIQDKDQQPVSGVLSFYYKNQVLPYYGGGKHAARDLKSNDFMYFQLMHIAQQKGMTSFDFGRSKIDSGAYKYKKHWGMEEVPLHYRIALVKAKALPNLSPNNPKYKYFIQAWQKLPLSVSRHLGPFLSKYLG</sequence>
<dbReference type="SUPFAM" id="SSF55729">
    <property type="entry name" value="Acyl-CoA N-acyltransferases (Nat)"/>
    <property type="match status" value="2"/>
</dbReference>
<dbReference type="Pfam" id="PF13480">
    <property type="entry name" value="Acetyltransf_6"/>
    <property type="match status" value="1"/>
</dbReference>
<dbReference type="Gene3D" id="3.40.630.30">
    <property type="match status" value="2"/>
</dbReference>
<dbReference type="eggNOG" id="COG2348">
    <property type="taxonomic scope" value="Bacteria"/>
</dbReference>
<gene>
    <name evidence="2" type="ORF">JCM19237_3647</name>
</gene>
<evidence type="ECO:0000313" key="2">
    <source>
        <dbReference type="EMBL" id="GAL05264.1"/>
    </source>
</evidence>
<proteinExistence type="predicted"/>
<dbReference type="PANTHER" id="PTHR36174:SF1">
    <property type="entry name" value="LIPID II:GLYCINE GLYCYLTRANSFERASE"/>
    <property type="match status" value="1"/>
</dbReference>
<feature type="domain" description="BioF2-like acetyltransferase" evidence="1">
    <location>
        <begin position="207"/>
        <end position="316"/>
    </location>
</feature>
<organism evidence="2 3">
    <name type="scientific">Photobacterium aphoticum</name>
    <dbReference type="NCBI Taxonomy" id="754436"/>
    <lineage>
        <taxon>Bacteria</taxon>
        <taxon>Pseudomonadati</taxon>
        <taxon>Pseudomonadota</taxon>
        <taxon>Gammaproteobacteria</taxon>
        <taxon>Vibrionales</taxon>
        <taxon>Vibrionaceae</taxon>
        <taxon>Photobacterium</taxon>
    </lineage>
</organism>